<keyword evidence="12" id="KW-0732">Signal</keyword>
<keyword evidence="11" id="KW-1133">Transmembrane helix</keyword>
<dbReference type="GeneID" id="105265396"/>
<gene>
    <name evidence="15" type="primary">LOC105265396</name>
</gene>
<keyword evidence="15" id="KW-0675">Receptor</keyword>
<reference evidence="15" key="1">
    <citation type="submission" date="2025-08" db="UniProtKB">
        <authorList>
            <consortium name="RefSeq"/>
        </authorList>
    </citation>
    <scope>IDENTIFICATION</scope>
    <source>
        <strain evidence="15">USDA-PBARC FA_bdor</strain>
        <tissue evidence="15">Whole organism</tissue>
    </source>
</reference>
<dbReference type="InterPro" id="IPR003599">
    <property type="entry name" value="Ig_sub"/>
</dbReference>
<dbReference type="InterPro" id="IPR007110">
    <property type="entry name" value="Ig-like_dom"/>
</dbReference>
<feature type="domain" description="Ig-like" evidence="13">
    <location>
        <begin position="47"/>
        <end position="140"/>
    </location>
</feature>
<evidence type="ECO:0000256" key="9">
    <source>
        <dbReference type="ARBA" id="ARBA00041012"/>
    </source>
</evidence>
<dbReference type="Pfam" id="PF13927">
    <property type="entry name" value="Ig_3"/>
    <property type="match status" value="1"/>
</dbReference>
<feature type="domain" description="Ig-like" evidence="13">
    <location>
        <begin position="157"/>
        <end position="256"/>
    </location>
</feature>
<proteinExistence type="predicted"/>
<dbReference type="InterPro" id="IPR013098">
    <property type="entry name" value="Ig_I-set"/>
</dbReference>
<keyword evidence="6" id="KW-0922">Interferon antiviral system evasion</keyword>
<evidence type="ECO:0000256" key="6">
    <source>
        <dbReference type="ARBA" id="ARBA00023258"/>
    </source>
</evidence>
<feature type="transmembrane region" description="Helical" evidence="11">
    <location>
        <begin position="278"/>
        <end position="301"/>
    </location>
</feature>
<evidence type="ECO:0000256" key="4">
    <source>
        <dbReference type="ARBA" id="ARBA00023157"/>
    </source>
</evidence>
<feature type="chain" id="PRO_5040354439" description="Soluble interferon alpha/beta receptor OPG204" evidence="12">
    <location>
        <begin position="25"/>
        <end position="513"/>
    </location>
</feature>
<keyword evidence="7" id="KW-0393">Immunoglobulin domain</keyword>
<evidence type="ECO:0000256" key="7">
    <source>
        <dbReference type="ARBA" id="ARBA00023319"/>
    </source>
</evidence>
<keyword evidence="2" id="KW-1090">Inhibition of host innate immune response by virus</keyword>
<comment type="subunit">
    <text evidence="8">Interacts with host IFNA1.</text>
</comment>
<keyword evidence="11" id="KW-0812">Transmembrane</keyword>
<keyword evidence="14" id="KW-1185">Reference proteome</keyword>
<name>A0A9R1T1T5_9HYME</name>
<dbReference type="SUPFAM" id="SSF48726">
    <property type="entry name" value="Immunoglobulin"/>
    <property type="match status" value="2"/>
</dbReference>
<dbReference type="RefSeq" id="XP_011301161.1">
    <property type="nucleotide sequence ID" value="XM_011302859.1"/>
</dbReference>
<dbReference type="PROSITE" id="PS50835">
    <property type="entry name" value="IG_LIKE"/>
    <property type="match status" value="2"/>
</dbReference>
<evidence type="ECO:0000256" key="11">
    <source>
        <dbReference type="SAM" id="Phobius"/>
    </source>
</evidence>
<evidence type="ECO:0000256" key="2">
    <source>
        <dbReference type="ARBA" id="ARBA00022632"/>
    </source>
</evidence>
<dbReference type="SMART" id="SM00408">
    <property type="entry name" value="IGc2"/>
    <property type="match status" value="2"/>
</dbReference>
<keyword evidence="11" id="KW-0472">Membrane</keyword>
<dbReference type="Pfam" id="PF07679">
    <property type="entry name" value="I-set"/>
    <property type="match status" value="1"/>
</dbReference>
<evidence type="ECO:0000256" key="12">
    <source>
        <dbReference type="SAM" id="SignalP"/>
    </source>
</evidence>
<dbReference type="AlphaFoldDB" id="A0A9R1T1T5"/>
<dbReference type="Proteomes" id="UP000694866">
    <property type="component" value="Unplaced"/>
</dbReference>
<evidence type="ECO:0000313" key="14">
    <source>
        <dbReference type="Proteomes" id="UP000694866"/>
    </source>
</evidence>
<evidence type="ECO:0000256" key="10">
    <source>
        <dbReference type="ARBA" id="ARBA00045444"/>
    </source>
</evidence>
<dbReference type="InterPro" id="IPR036179">
    <property type="entry name" value="Ig-like_dom_sf"/>
</dbReference>
<dbReference type="PANTHER" id="PTHR11890">
    <property type="entry name" value="INTERLEUKIN-1 RECEPTOR FAMILY MEMBER"/>
    <property type="match status" value="1"/>
</dbReference>
<comment type="function">
    <text evidence="10">Counteracts the antiviral effects of host IFN-alpha/beta and key IFN-inducible proteins involved in viral RNA degradation suxh as host OAS1. Acts as a soluble IFN-alpha receptor and thus inhibits the interaction between host IFN-alpha and its receptor.</text>
</comment>
<protein>
    <recommendedName>
        <fullName evidence="9">Soluble interferon alpha/beta receptor OPG204</fullName>
    </recommendedName>
</protein>
<dbReference type="InterPro" id="IPR013783">
    <property type="entry name" value="Ig-like_fold"/>
</dbReference>
<accession>A0A9R1T1T5</accession>
<dbReference type="InterPro" id="IPR003598">
    <property type="entry name" value="Ig_sub2"/>
</dbReference>
<keyword evidence="5" id="KW-0325">Glycoprotein</keyword>
<dbReference type="Gene3D" id="3.40.50.10140">
    <property type="entry name" value="Toll/interleukin-1 receptor homology (TIR) domain"/>
    <property type="match status" value="1"/>
</dbReference>
<feature type="signal peptide" evidence="12">
    <location>
        <begin position="1"/>
        <end position="24"/>
    </location>
</feature>
<keyword evidence="3" id="KW-0899">Viral immunoevasion</keyword>
<keyword evidence="4" id="KW-1015">Disulfide bond</keyword>
<dbReference type="OrthoDB" id="6019866at2759"/>
<sequence length="513" mass="57461">MGLLRDMGLLMIIFVMRGFWIVAGGPPPARDNELEEYCSAHKFDNLPGGLRFTKEVVTTEYANVGSFKAIHCCLRGYRSIEWYKDDRAYPWPGAVSHFILYPESANQTIYTQEARPSDAGRYSCKARNDTNTLIGDISLEIVGESRGEDTSGYTGKPLVSYKPVSQLVSLGGAARLFCEAYLGKVDLPDARNSVTWTKAGSNATVPSQGRVSQHRVTREDEQIIGSYLEITATTLEDYGQYECRVSNGADEEMTLSAHIYLHDERYAVGLRNGSWRKAMMLGVVVFVLVVSMIASYIRCWLPLAVLWRNRFSRLEENDGKNCDALVCYHEKDAFIALGALVATLENKYHFKCTTLELSHLNRNWNMEIAPHAASARRVIILLSPSSIPQPWTEGNLSLVLKQISQLPLKSIVVSLSDLPNITTFAKTGSCVDAASDGIVLDKMTILRWHEKERENSSDTKFWYRLRLLLPVVRPLTKKSDESRCQSVAMIIQSNGTNTLQMKSRSQGSFEVLV</sequence>
<dbReference type="SMART" id="SM00409">
    <property type="entry name" value="IG"/>
    <property type="match status" value="2"/>
</dbReference>
<keyword evidence="3" id="KW-0945">Host-virus interaction</keyword>
<dbReference type="KEGG" id="fas:105265396"/>
<dbReference type="PANTHER" id="PTHR11890:SF44">
    <property type="entry name" value="X-LINKED INTERLEUKIN-1 RECEPTOR ACCESSORY PROTEIN-LIKE 2"/>
    <property type="match status" value="1"/>
</dbReference>
<evidence type="ECO:0000259" key="13">
    <source>
        <dbReference type="PROSITE" id="PS50835"/>
    </source>
</evidence>
<evidence type="ECO:0000256" key="1">
    <source>
        <dbReference type="ARBA" id="ARBA00022518"/>
    </source>
</evidence>
<keyword evidence="3" id="KW-1114">Inhibition of host interferon signaling pathway by virus</keyword>
<evidence type="ECO:0000313" key="15">
    <source>
        <dbReference type="RefSeq" id="XP_011301161.1"/>
    </source>
</evidence>
<dbReference type="Gene3D" id="2.60.40.10">
    <property type="entry name" value="Immunoglobulins"/>
    <property type="match status" value="2"/>
</dbReference>
<dbReference type="InterPro" id="IPR015621">
    <property type="entry name" value="IL-1_rcpt_fam"/>
</dbReference>
<dbReference type="SUPFAM" id="SSF52200">
    <property type="entry name" value="Toll/Interleukin receptor TIR domain"/>
    <property type="match status" value="1"/>
</dbReference>
<evidence type="ECO:0000256" key="3">
    <source>
        <dbReference type="ARBA" id="ARBA00022830"/>
    </source>
</evidence>
<keyword evidence="1" id="KW-0244">Early protein</keyword>
<dbReference type="GO" id="GO:0039502">
    <property type="term" value="P:symbiont-mediated suppression of host type I interferon-mediated signaling pathway"/>
    <property type="evidence" value="ECO:0007669"/>
    <property type="project" value="UniProtKB-KW"/>
</dbReference>
<evidence type="ECO:0000256" key="8">
    <source>
        <dbReference type="ARBA" id="ARBA00038761"/>
    </source>
</evidence>
<dbReference type="InterPro" id="IPR035897">
    <property type="entry name" value="Toll_tir_struct_dom_sf"/>
</dbReference>
<evidence type="ECO:0000256" key="5">
    <source>
        <dbReference type="ARBA" id="ARBA00023180"/>
    </source>
</evidence>
<organism evidence="14 15">
    <name type="scientific">Fopius arisanus</name>
    <dbReference type="NCBI Taxonomy" id="64838"/>
    <lineage>
        <taxon>Eukaryota</taxon>
        <taxon>Metazoa</taxon>
        <taxon>Ecdysozoa</taxon>
        <taxon>Arthropoda</taxon>
        <taxon>Hexapoda</taxon>
        <taxon>Insecta</taxon>
        <taxon>Pterygota</taxon>
        <taxon>Neoptera</taxon>
        <taxon>Endopterygota</taxon>
        <taxon>Hymenoptera</taxon>
        <taxon>Apocrita</taxon>
        <taxon>Ichneumonoidea</taxon>
        <taxon>Braconidae</taxon>
        <taxon>Opiinae</taxon>
        <taxon>Fopius</taxon>
    </lineage>
</organism>